<protein>
    <recommendedName>
        <fullName evidence="4">RAP domain-containing protein</fullName>
    </recommendedName>
</protein>
<accession>A0ABD0LLA1</accession>
<keyword evidence="3" id="KW-1185">Reference proteome</keyword>
<evidence type="ECO:0000313" key="3">
    <source>
        <dbReference type="Proteomes" id="UP001519460"/>
    </source>
</evidence>
<reference evidence="2 3" key="1">
    <citation type="journal article" date="2023" name="Sci. Data">
        <title>Genome assembly of the Korean intertidal mud-creeper Batillaria attramentaria.</title>
        <authorList>
            <person name="Patra A.K."/>
            <person name="Ho P.T."/>
            <person name="Jun S."/>
            <person name="Lee S.J."/>
            <person name="Kim Y."/>
            <person name="Won Y.J."/>
        </authorList>
    </citation>
    <scope>NUCLEOTIDE SEQUENCE [LARGE SCALE GENOMIC DNA]</scope>
    <source>
        <strain evidence="2">Wonlab-2016</strain>
    </source>
</reference>
<name>A0ABD0LLA1_9CAEN</name>
<feature type="region of interest" description="Disordered" evidence="1">
    <location>
        <begin position="638"/>
        <end position="658"/>
    </location>
</feature>
<evidence type="ECO:0008006" key="4">
    <source>
        <dbReference type="Google" id="ProtNLM"/>
    </source>
</evidence>
<dbReference type="AlphaFoldDB" id="A0ABD0LLA1"/>
<evidence type="ECO:0000313" key="2">
    <source>
        <dbReference type="EMBL" id="KAK7499752.1"/>
    </source>
</evidence>
<dbReference type="Proteomes" id="UP001519460">
    <property type="component" value="Unassembled WGS sequence"/>
</dbReference>
<organism evidence="2 3">
    <name type="scientific">Batillaria attramentaria</name>
    <dbReference type="NCBI Taxonomy" id="370345"/>
    <lineage>
        <taxon>Eukaryota</taxon>
        <taxon>Metazoa</taxon>
        <taxon>Spiralia</taxon>
        <taxon>Lophotrochozoa</taxon>
        <taxon>Mollusca</taxon>
        <taxon>Gastropoda</taxon>
        <taxon>Caenogastropoda</taxon>
        <taxon>Sorbeoconcha</taxon>
        <taxon>Cerithioidea</taxon>
        <taxon>Batillariidae</taxon>
        <taxon>Batillaria</taxon>
    </lineage>
</organism>
<gene>
    <name evidence="2" type="ORF">BaRGS_00009093</name>
</gene>
<sequence>MIAASLRIAQKDVCLRKMLPMCSLQPQRCSLQGLVLLPGRPFLQGHINIVKVSHCSTCLQSKDSSSRRTLCGNSSHFGQFRGTGWPGVSQVRSVSETVLKQNGRNPAKNDQSNFAEKENEYFHSYLESSPEYQPYLLSSIKNGHTFAELSTESMEKEVMEAKAGKIDTLLLILQHWTAVAKKGKNVPADKMFYATVRLLGRHAPRMSKKQLLECMACLSRLGFRESDLYFSEPRRNRILLSKTFDKACCKNMREFEVKELFLAADFFYAMRGSAFTEFPYMMCEKLKNLLLTLSKSELVLLLFHTGLSRRSPTGLVDEVLDQLEPFMTSLSLQELGIVNLAHYKTQASLRQPSYFKALTQQLKSGAGNDLDPVGLSAVLKYQQKSLNRKKDSFVPDFFAMVKDMEEPLLSRIPKLPSETLMHVLNLYYSLDLLSEDLFMAVIHRITSQGLKEWRVKDIARVTHVITNIPHGEERRMEALAEILVELHKSERVAERRLFFTSMLQVAIAMTACAVYPHWLAQEIFSDSAQRKFKGSDIDWRRDLFHLSESILIEDGTYQGPLLWPENFPKLSKNKVYGRLSKIAAQGSAGRDPISQRDWALLDVMESLNDVSPDLRTLPVFMLPHFQTADIEIMPCTTRKESKGKPSRRKAYPSNMEPSDTAVVLHGTTAYHNMRCRDGKTVQLLRQYHSMRARQLRKLGVTVIEVPYADFMKAEDKCQYLQQKFADEGALEKLEL</sequence>
<evidence type="ECO:0000256" key="1">
    <source>
        <dbReference type="SAM" id="MobiDB-lite"/>
    </source>
</evidence>
<dbReference type="EMBL" id="JACVVK020000042">
    <property type="protein sequence ID" value="KAK7499752.1"/>
    <property type="molecule type" value="Genomic_DNA"/>
</dbReference>
<proteinExistence type="predicted"/>
<comment type="caution">
    <text evidence="2">The sequence shown here is derived from an EMBL/GenBank/DDBJ whole genome shotgun (WGS) entry which is preliminary data.</text>
</comment>